<reference evidence="20 21" key="3">
    <citation type="submission" date="2018-06" db="EMBL/GenBank/DDBJ databases">
        <authorList>
            <consortium name="GenomeTrakr: Next Generation Sequencing Network for Food Pathogen Tracability"/>
        </authorList>
    </citation>
    <scope>NUCLEOTIDE SEQUENCE [LARGE SCALE GENOMIC DNA]</scope>
    <source>
        <strain evidence="7 26">CFSAN063727</strain>
        <strain evidence="2 21">FDA00006494</strain>
        <strain evidence="1 20">FDA00007096</strain>
        <strain evidence="12 22">FLAG-51482A</strain>
        <strain evidence="11 25">LS1344</strain>
    </source>
</reference>
<reference evidence="14" key="6">
    <citation type="submission" date="2019-11" db="EMBL/GenBank/DDBJ databases">
        <authorList>
            <consortium name="NCBI Pathogen Detection Project"/>
        </authorList>
    </citation>
    <scope>NUCLEOTIDE SEQUENCE</scope>
    <source>
        <strain evidence="15">2017-325981-023-01</strain>
        <strain evidence="14">DMG1500109</strain>
    </source>
</reference>
<evidence type="ECO:0000313" key="31">
    <source>
        <dbReference type="Proteomes" id="UP000843775"/>
    </source>
</evidence>
<dbReference type="EMBL" id="QXLS01000001">
    <property type="protein sequence ID" value="RKA10840.1"/>
    <property type="molecule type" value="Genomic_DNA"/>
</dbReference>
<reference evidence="13 24" key="5">
    <citation type="submission" date="2019-09" db="EMBL/GenBank/DDBJ databases">
        <authorList>
            <consortium name="PulseNet: The National Subtyping Network for Foodborne Disease Surveillance"/>
            <person name="Tarr C.L."/>
            <person name="Trees E."/>
            <person name="Katz L.S."/>
            <person name="Carleton-Romer H.A."/>
            <person name="Stroika S."/>
            <person name="Kucerova Z."/>
            <person name="Roache K.F."/>
            <person name="Sabol A.L."/>
            <person name="Besser J."/>
            <person name="Gerner-Smidt P."/>
        </authorList>
    </citation>
    <scope>NUCLEOTIDE SEQUENCE [LARGE SCALE GENOMIC DNA]</scope>
    <source>
        <strain evidence="3 18">PNUSAL000134</strain>
        <strain evidence="5 19">PNUSAL002180</strain>
        <strain evidence="6 23">PNUSAL002298</strain>
        <strain evidence="13 24">PNUSAL005692</strain>
    </source>
</reference>
<dbReference type="EMBL" id="AABEMN010000021">
    <property type="protein sequence ID" value="EAG9520689.1"/>
    <property type="molecule type" value="Genomic_DNA"/>
</dbReference>
<dbReference type="EMBL" id="AABFVG010000002">
    <property type="protein sequence ID" value="EAH2281228.1"/>
    <property type="molecule type" value="Genomic_DNA"/>
</dbReference>
<dbReference type="EMBL" id="AABBZO010000002">
    <property type="protein sequence ID" value="EAG4461101.1"/>
    <property type="molecule type" value="Genomic_DNA"/>
</dbReference>
<dbReference type="EMBL" id="AAAQQZ010000001">
    <property type="protein sequence ID" value="EAE1337533.1"/>
    <property type="molecule type" value="Genomic_DNA"/>
</dbReference>
<evidence type="ECO:0000313" key="30">
    <source>
        <dbReference type="Proteomes" id="UP000843503"/>
    </source>
</evidence>
<dbReference type="Proteomes" id="UP000379076">
    <property type="component" value="Unassembled WGS sequence"/>
</dbReference>
<dbReference type="Proteomes" id="UP000336166">
    <property type="component" value="Unassembled WGS sequence"/>
</dbReference>
<dbReference type="RefSeq" id="WP_003730897.1">
    <property type="nucleotide sequence ID" value="NC_021825.2"/>
</dbReference>
<evidence type="ECO:0000313" key="10">
    <source>
        <dbReference type="EMBL" id="EAH3293024.1"/>
    </source>
</evidence>
<dbReference type="EMBL" id="AALGDA010000061">
    <property type="protein sequence ID" value="ECY9783969.1"/>
    <property type="molecule type" value="Genomic_DNA"/>
</dbReference>
<dbReference type="EMBL" id="AABAGT010000002">
    <property type="protein sequence ID" value="EAG0866107.1"/>
    <property type="molecule type" value="Genomic_DNA"/>
</dbReference>
<dbReference type="EMBL" id="DABJAN010000001">
    <property type="protein sequence ID" value="HAJ9592361.1"/>
    <property type="molecule type" value="Genomic_DNA"/>
</dbReference>
<dbReference type="KEGG" id="lmok:CQ02_04540"/>
<dbReference type="Proteomes" id="UP000527632">
    <property type="component" value="Unassembled WGS sequence"/>
</dbReference>
<accession>A0A0B8QYC2</accession>
<evidence type="ECO:0000313" key="6">
    <source>
        <dbReference type="EMBL" id="EAG1892384.1"/>
    </source>
</evidence>
<dbReference type="EMBL" id="AAAREG010000001">
    <property type="protein sequence ID" value="EAE2353082.1"/>
    <property type="molecule type" value="Genomic_DNA"/>
</dbReference>
<dbReference type="EMBL" id="AABGHY010000001">
    <property type="protein sequence ID" value="EAH3293024.1"/>
    <property type="molecule type" value="Genomic_DNA"/>
</dbReference>
<dbReference type="InterPro" id="IPR018757">
    <property type="entry name" value="DUF2316"/>
</dbReference>
<reference evidence="27 28" key="4">
    <citation type="submission" date="2019-04" db="EMBL/GenBank/DDBJ databases">
        <authorList>
            <person name="Ashton P.M."/>
            <person name="Dallman T."/>
            <person name="Nair S."/>
            <person name="De Pinna E."/>
            <person name="Peters T."/>
            <person name="Grant K."/>
        </authorList>
    </citation>
    <scope>NUCLEOTIDE SEQUENCE [LARGE SCALE GENOMIC DNA]</scope>
    <source>
        <strain evidence="9 28">282333</strain>
        <strain evidence="10 27">282352</strain>
        <strain evidence="8 29">289003</strain>
        <strain evidence="4">RL15000286</strain>
    </source>
</reference>
<evidence type="ECO:0000313" key="28">
    <source>
        <dbReference type="Proteomes" id="UP000533021"/>
    </source>
</evidence>
<evidence type="ECO:0000313" key="15">
    <source>
        <dbReference type="EMBL" id="HAJ9592361.1"/>
    </source>
</evidence>
<dbReference type="Proteomes" id="UP000843775">
    <property type="component" value="Unassembled WGS sequence"/>
</dbReference>
<dbReference type="Proteomes" id="UP000489121">
    <property type="component" value="Unassembled WGS sequence"/>
</dbReference>
<dbReference type="EMBL" id="AAASLB010000001">
    <property type="protein sequence ID" value="EAE4940871.1"/>
    <property type="molecule type" value="Genomic_DNA"/>
</dbReference>
<evidence type="ECO:0000313" key="19">
    <source>
        <dbReference type="Proteomes" id="UP000358545"/>
    </source>
</evidence>
<dbReference type="EMBL" id="DAAJZA010000003">
    <property type="protein sequence ID" value="HAC1754629.1"/>
    <property type="molecule type" value="Genomic_DNA"/>
</dbReference>
<evidence type="ECO:0000313" key="9">
    <source>
        <dbReference type="EMBL" id="EAH2281228.1"/>
    </source>
</evidence>
<evidence type="ECO:0000313" key="16">
    <source>
        <dbReference type="EMBL" id="RKA10840.1"/>
    </source>
</evidence>
<organism evidence="1 20">
    <name type="scientific">Listeria monocytogenes</name>
    <dbReference type="NCBI Taxonomy" id="1639"/>
    <lineage>
        <taxon>Bacteria</taxon>
        <taxon>Bacillati</taxon>
        <taxon>Bacillota</taxon>
        <taxon>Bacilli</taxon>
        <taxon>Bacillales</taxon>
        <taxon>Listeriaceae</taxon>
        <taxon>Listeria</taxon>
    </lineage>
</organism>
<dbReference type="Proteomes" id="UP000546397">
    <property type="component" value="Unassembled WGS sequence"/>
</dbReference>
<evidence type="ECO:0000313" key="2">
    <source>
        <dbReference type="EMBL" id="EAE1337533.1"/>
    </source>
</evidence>
<evidence type="ECO:0000313" key="20">
    <source>
        <dbReference type="Proteomes" id="UP000365297"/>
    </source>
</evidence>
<name>A0A0B8QYC2_LISMN</name>
<gene>
    <name evidence="5" type="ORF">A8L61_02300</name>
    <name evidence="2" type="ORF">ART25_01165</name>
    <name evidence="1" type="ORF">ARY78_01855</name>
    <name evidence="6" type="ORF">BB997_02045</name>
    <name evidence="12" type="ORF">BCZ19_02090</name>
    <name evidence="7" type="ORF">CA369_02270</name>
    <name evidence="9" type="ORF">D4920_04005</name>
    <name evidence="8" type="ORF">D4B11_12990</name>
    <name evidence="10" type="ORF">D5N24_01315</name>
    <name evidence="16" type="ORF">DYZ80_00372</name>
    <name evidence="4" type="ORF">E1W56_02260</name>
    <name evidence="11" type="ORF">E5F58_02125</name>
    <name evidence="13" type="ORF">F6515_13340</name>
    <name evidence="14" type="ORF">GI949_06550</name>
    <name evidence="15" type="ORF">HQN34_000529</name>
    <name evidence="3" type="ORF">Y261_01815</name>
</gene>
<dbReference type="Proteomes" id="UP000530452">
    <property type="component" value="Unassembled WGS sequence"/>
</dbReference>
<evidence type="ECO:0000313" key="8">
    <source>
        <dbReference type="EMBL" id="EAG9520689.1"/>
    </source>
</evidence>
<dbReference type="Proteomes" id="UP000393182">
    <property type="component" value="Unassembled WGS sequence"/>
</dbReference>
<evidence type="ECO:0000313" key="11">
    <source>
        <dbReference type="EMBL" id="EAH4240793.1"/>
    </source>
</evidence>
<evidence type="ECO:0000313" key="5">
    <source>
        <dbReference type="EMBL" id="EAG0866107.1"/>
    </source>
</evidence>
<evidence type="ECO:0000313" key="1">
    <source>
        <dbReference type="EMBL" id="EAC5549171.1"/>
    </source>
</evidence>
<evidence type="ECO:0000313" key="3">
    <source>
        <dbReference type="EMBL" id="EAE2353082.1"/>
    </source>
</evidence>
<evidence type="ECO:0000313" key="18">
    <source>
        <dbReference type="Proteomes" id="UP000336166"/>
    </source>
</evidence>
<dbReference type="Proteomes" id="UP000843503">
    <property type="component" value="Unassembled WGS sequence"/>
</dbReference>
<protein>
    <submittedName>
        <fullName evidence="1">DUF2316 family protein</fullName>
    </submittedName>
</protein>
<reference evidence="30 31" key="2">
    <citation type="journal article" date="2018" name="Genome Biol.">
        <title>SKESA: strategic k-mer extension for scrupulous assemblies.</title>
        <authorList>
            <person name="Souvorov A."/>
            <person name="Agarwala R."/>
            <person name="Lipman D.J."/>
        </authorList>
    </citation>
    <scope>NUCLEOTIDE SEQUENCE [LARGE SCALE GENOMIC DNA]</scope>
    <source>
        <strain evidence="15">2017-325981-023-01</strain>
        <strain evidence="14 31">DMG1500109</strain>
    </source>
</reference>
<evidence type="ECO:0000313" key="23">
    <source>
        <dbReference type="Proteomes" id="UP000478682"/>
    </source>
</evidence>
<evidence type="ECO:0000313" key="17">
    <source>
        <dbReference type="Proteomes" id="UP000272537"/>
    </source>
</evidence>
<dbReference type="EMBL" id="AALAQH010000001">
    <property type="protein sequence ID" value="ECX6923446.1"/>
    <property type="molecule type" value="Genomic_DNA"/>
</dbReference>
<dbReference type="Proteomes" id="UP000365297">
    <property type="component" value="Unassembled WGS sequence"/>
</dbReference>
<dbReference type="Proteomes" id="UP000427828">
    <property type="component" value="Unassembled WGS sequence"/>
</dbReference>
<reference evidence="16 17" key="1">
    <citation type="journal article" date="2018" name="BMC Genomics">
        <title>Genes significantly associated with lineage II food isolates of Listeria monocytogenes.</title>
        <authorList>
            <person name="Pirone-Davies C."/>
            <person name="Chen Y."/>
            <person name="Pightling A."/>
            <person name="Ryan G."/>
            <person name="Wang Y."/>
            <person name="Yao K."/>
            <person name="Hoffmann M."/>
            <person name="Allard M.W."/>
        </authorList>
    </citation>
    <scope>NUCLEOTIDE SEQUENCE [LARGE SCALE GENOMIC DNA]</scope>
    <source>
        <strain evidence="16 17">PNUSAL000550</strain>
    </source>
</reference>
<dbReference type="AlphaFoldDB" id="A0A0B8QYC2"/>
<evidence type="ECO:0000313" key="13">
    <source>
        <dbReference type="EMBL" id="ECY9783969.1"/>
    </source>
</evidence>
<dbReference type="Proteomes" id="UP000358545">
    <property type="component" value="Unassembled WGS sequence"/>
</dbReference>
<dbReference type="Pfam" id="PF10078">
    <property type="entry name" value="DUF2316"/>
    <property type="match status" value="1"/>
</dbReference>
<dbReference type="OMA" id="YHDYWFL"/>
<dbReference type="Proteomes" id="UP000528151">
    <property type="component" value="Unassembled WGS sequence"/>
</dbReference>
<dbReference type="Proteomes" id="UP000272537">
    <property type="component" value="Unassembled WGS sequence"/>
</dbReference>
<evidence type="ECO:0000313" key="25">
    <source>
        <dbReference type="Proteomes" id="UP000527632"/>
    </source>
</evidence>
<evidence type="ECO:0000313" key="21">
    <source>
        <dbReference type="Proteomes" id="UP000379076"/>
    </source>
</evidence>
<dbReference type="EMBL" id="AABGUK010000001">
    <property type="protein sequence ID" value="EAH4240793.1"/>
    <property type="molecule type" value="Genomic_DNA"/>
</dbReference>
<dbReference type="Proteomes" id="UP000533021">
    <property type="component" value="Unassembled WGS sequence"/>
</dbReference>
<evidence type="ECO:0000313" key="7">
    <source>
        <dbReference type="EMBL" id="EAG4461101.1"/>
    </source>
</evidence>
<evidence type="ECO:0000313" key="24">
    <source>
        <dbReference type="Proteomes" id="UP000489121"/>
    </source>
</evidence>
<sequence>MTLSKEQIKATKSEFAENLALANLTIAEVAKELNTSEVKIERILNLKQRSLNDGWILRNYLLRKVAEVGKTPVPFTALSGDYHRYWFLDGEEIDSGILSIGNH</sequence>
<evidence type="ECO:0000313" key="29">
    <source>
        <dbReference type="Proteomes" id="UP000546397"/>
    </source>
</evidence>
<evidence type="ECO:0000313" key="22">
    <source>
        <dbReference type="Proteomes" id="UP000427828"/>
    </source>
</evidence>
<evidence type="ECO:0000313" key="26">
    <source>
        <dbReference type="Proteomes" id="UP000528151"/>
    </source>
</evidence>
<dbReference type="Proteomes" id="UP000478682">
    <property type="component" value="Unassembled WGS sequence"/>
</dbReference>
<dbReference type="EMBL" id="AAAIXK010000001">
    <property type="protein sequence ID" value="EAC5549171.1"/>
    <property type="molecule type" value="Genomic_DNA"/>
</dbReference>
<comment type="caution">
    <text evidence="1">The sequence shown here is derived from an EMBL/GenBank/DDBJ whole genome shotgun (WGS) entry which is preliminary data.</text>
</comment>
<evidence type="ECO:0000313" key="12">
    <source>
        <dbReference type="EMBL" id="ECX6923446.1"/>
    </source>
</evidence>
<proteinExistence type="predicted"/>
<evidence type="ECO:0000313" key="4">
    <source>
        <dbReference type="EMBL" id="EAE4940871.1"/>
    </source>
</evidence>
<evidence type="ECO:0000313" key="14">
    <source>
        <dbReference type="EMBL" id="HAC1754629.1"/>
    </source>
</evidence>
<evidence type="ECO:0000313" key="27">
    <source>
        <dbReference type="Proteomes" id="UP000530452"/>
    </source>
</evidence>
<dbReference type="EMBL" id="AABATR010000001">
    <property type="protein sequence ID" value="EAG1892384.1"/>
    <property type="molecule type" value="Genomic_DNA"/>
</dbReference>